<sequence>MQALVLERRTLFACTVLVGLCCFVWLAAVCIYLPVKGRYLLYSDSGVWEICRYVFQPNVTSSMTDKNATMPRQDIVGLTGQYFTTPSVFAHSVNPLTPAFYNIKLFSFAAQNY</sequence>
<reference evidence="2 3" key="1">
    <citation type="journal article" date="2015" name="Genome Biol. Evol.">
        <title>The genome of winter moth (Operophtera brumata) provides a genomic perspective on sexual dimorphism and phenology.</title>
        <authorList>
            <person name="Derks M.F."/>
            <person name="Smit S."/>
            <person name="Salis L."/>
            <person name="Schijlen E."/>
            <person name="Bossers A."/>
            <person name="Mateman C."/>
            <person name="Pijl A.S."/>
            <person name="de Ridder D."/>
            <person name="Groenen M.A."/>
            <person name="Visser M.E."/>
            <person name="Megens H.J."/>
        </authorList>
    </citation>
    <scope>NUCLEOTIDE SEQUENCE [LARGE SCALE GENOMIC DNA]</scope>
    <source>
        <strain evidence="2">WM2013NL</strain>
        <tissue evidence="2">Head and thorax</tissue>
    </source>
</reference>
<keyword evidence="1" id="KW-1133">Transmembrane helix</keyword>
<organism evidence="2 3">
    <name type="scientific">Operophtera brumata</name>
    <name type="common">Winter moth</name>
    <name type="synonym">Phalaena brumata</name>
    <dbReference type="NCBI Taxonomy" id="104452"/>
    <lineage>
        <taxon>Eukaryota</taxon>
        <taxon>Metazoa</taxon>
        <taxon>Ecdysozoa</taxon>
        <taxon>Arthropoda</taxon>
        <taxon>Hexapoda</taxon>
        <taxon>Insecta</taxon>
        <taxon>Pterygota</taxon>
        <taxon>Neoptera</taxon>
        <taxon>Endopterygota</taxon>
        <taxon>Lepidoptera</taxon>
        <taxon>Glossata</taxon>
        <taxon>Ditrysia</taxon>
        <taxon>Geometroidea</taxon>
        <taxon>Geometridae</taxon>
        <taxon>Larentiinae</taxon>
        <taxon>Operophtera</taxon>
    </lineage>
</organism>
<comment type="caution">
    <text evidence="2">The sequence shown here is derived from an EMBL/GenBank/DDBJ whole genome shotgun (WGS) entry which is preliminary data.</text>
</comment>
<protein>
    <submittedName>
        <fullName evidence="2">Voltage-dependent calcium channel gamma-1 subunit</fullName>
    </submittedName>
</protein>
<keyword evidence="1" id="KW-0812">Transmembrane</keyword>
<name>A0A0L7L6S5_OPEBR</name>
<dbReference type="Proteomes" id="UP000037510">
    <property type="component" value="Unassembled WGS sequence"/>
</dbReference>
<dbReference type="AlphaFoldDB" id="A0A0L7L6S5"/>
<evidence type="ECO:0000256" key="1">
    <source>
        <dbReference type="SAM" id="Phobius"/>
    </source>
</evidence>
<keyword evidence="3" id="KW-1185">Reference proteome</keyword>
<keyword evidence="1" id="KW-0472">Membrane</keyword>
<gene>
    <name evidence="2" type="ORF">OBRU01_14378</name>
</gene>
<evidence type="ECO:0000313" key="3">
    <source>
        <dbReference type="Proteomes" id="UP000037510"/>
    </source>
</evidence>
<accession>A0A0L7L6S5</accession>
<proteinExistence type="predicted"/>
<evidence type="ECO:0000313" key="2">
    <source>
        <dbReference type="EMBL" id="KOB71021.1"/>
    </source>
</evidence>
<feature type="transmembrane region" description="Helical" evidence="1">
    <location>
        <begin position="12"/>
        <end position="35"/>
    </location>
</feature>
<dbReference type="EMBL" id="JTDY01002644">
    <property type="protein sequence ID" value="KOB71021.1"/>
    <property type="molecule type" value="Genomic_DNA"/>
</dbReference>